<evidence type="ECO:0000313" key="10">
    <source>
        <dbReference type="Proteomes" id="UP000094025"/>
    </source>
</evidence>
<evidence type="ECO:0000259" key="7">
    <source>
        <dbReference type="Pfam" id="PF07005"/>
    </source>
</evidence>
<dbReference type="OrthoDB" id="9778478at2"/>
<dbReference type="GO" id="GO:0005524">
    <property type="term" value="F:ATP binding"/>
    <property type="evidence" value="ECO:0007669"/>
    <property type="project" value="UniProtKB-KW"/>
</dbReference>
<evidence type="ECO:0000259" key="8">
    <source>
        <dbReference type="Pfam" id="PF17042"/>
    </source>
</evidence>
<evidence type="ECO:0000313" key="9">
    <source>
        <dbReference type="EMBL" id="OAP36880.1"/>
    </source>
</evidence>
<gene>
    <name evidence="9" type="ORF">AU381_20670</name>
</gene>
<comment type="similarity">
    <text evidence="1">Belongs to the four-carbon acid sugar kinase family.</text>
</comment>
<reference evidence="9 10" key="1">
    <citation type="journal article" date="2016" name="Int. J. Syst. Evol. Microbiol.">
        <title>Ensifer glycinis sp. nov., an novel rhizobial species associated with Glycine spp.</title>
        <authorList>
            <person name="Yan H."/>
            <person name="Yan J."/>
            <person name="Sui X.H."/>
            <person name="Wang E.T."/>
            <person name="Chen W.X."/>
            <person name="Zhang X.X."/>
            <person name="Chen W.F."/>
        </authorList>
    </citation>
    <scope>NUCLEOTIDE SEQUENCE [LARGE SCALE GENOMIC DNA]</scope>
    <source>
        <strain evidence="9 10">CCBAU 23380</strain>
    </source>
</reference>
<keyword evidence="10" id="KW-1185">Reference proteome</keyword>
<keyword evidence="4" id="KW-0418">Kinase</keyword>
<dbReference type="RefSeq" id="WP_064244103.1">
    <property type="nucleotide sequence ID" value="NZ_LPUX01000064.1"/>
</dbReference>
<keyword evidence="6" id="KW-0119">Carbohydrate metabolism</keyword>
<accession>A0A178XNP7</accession>
<dbReference type="Proteomes" id="UP000094025">
    <property type="component" value="Unassembled WGS sequence"/>
</dbReference>
<keyword evidence="3" id="KW-0547">Nucleotide-binding</keyword>
<keyword evidence="2" id="KW-0808">Transferase</keyword>
<comment type="caution">
    <text evidence="9">The sequence shown here is derived from an EMBL/GenBank/DDBJ whole genome shotgun (WGS) entry which is preliminary data.</text>
</comment>
<dbReference type="Gene3D" id="3.40.980.20">
    <property type="entry name" value="Four-carbon acid sugar kinase, nucleotide binding domain"/>
    <property type="match status" value="1"/>
</dbReference>
<dbReference type="Gene3D" id="3.40.50.10840">
    <property type="entry name" value="Putative sugar-binding, N-terminal domain"/>
    <property type="match status" value="1"/>
</dbReference>
<evidence type="ECO:0000256" key="2">
    <source>
        <dbReference type="ARBA" id="ARBA00022679"/>
    </source>
</evidence>
<evidence type="ECO:0000256" key="4">
    <source>
        <dbReference type="ARBA" id="ARBA00022777"/>
    </source>
</evidence>
<organism evidence="9 10">
    <name type="scientific">Sinorhizobium glycinis</name>
    <dbReference type="NCBI Taxonomy" id="1472378"/>
    <lineage>
        <taxon>Bacteria</taxon>
        <taxon>Pseudomonadati</taxon>
        <taxon>Pseudomonadota</taxon>
        <taxon>Alphaproteobacteria</taxon>
        <taxon>Hyphomicrobiales</taxon>
        <taxon>Rhizobiaceae</taxon>
        <taxon>Sinorhizobium/Ensifer group</taxon>
        <taxon>Sinorhizobium</taxon>
    </lineage>
</organism>
<dbReference type="SUPFAM" id="SSF142764">
    <property type="entry name" value="YgbK-like"/>
    <property type="match status" value="1"/>
</dbReference>
<dbReference type="STRING" id="1472378.AU381_20670"/>
<dbReference type="AlphaFoldDB" id="A0A178XNP7"/>
<dbReference type="Pfam" id="PF07005">
    <property type="entry name" value="SBD_N"/>
    <property type="match status" value="1"/>
</dbReference>
<sequence length="383" mass="39288">MKQSTLFQVGIVADDLTSATDGAAPFLAKGCAPLITRDQARIGQEPVVSIDTNSRSLSATEAARLTAAAIAALSDRSLLLKTIDSTLRGHIRAEIAAAWRASGRSRLVVAPAFPAAGRLTVGGMQMVHGIPVSGSDYRRDPVHPASTSDIGALVDPAIGKPTIIALEDAVPSAAEAPVLILDADSQQALNRQVARIPHPQAALWVGSPGLATALAALVPQASKGGADDSLIARRVLIVAGSANRVTHLQCDSLRAHGVAVVGDLADAPNDASILCLCAPIERQGDAGSVLVGLAAQAGSALARHGYDAVIATGGETMAAILDRIGIRRFMLAFELEPGFPVGRAERADGSSLLIAMKAGGFGSRSTLVDAARALAAETRDRIQ</sequence>
<keyword evidence="5" id="KW-0067">ATP-binding</keyword>
<evidence type="ECO:0000256" key="1">
    <source>
        <dbReference type="ARBA" id="ARBA00005715"/>
    </source>
</evidence>
<name>A0A178XNP7_9HYPH</name>
<evidence type="ECO:0000256" key="5">
    <source>
        <dbReference type="ARBA" id="ARBA00022840"/>
    </source>
</evidence>
<evidence type="ECO:0000256" key="3">
    <source>
        <dbReference type="ARBA" id="ARBA00022741"/>
    </source>
</evidence>
<evidence type="ECO:0000256" key="6">
    <source>
        <dbReference type="ARBA" id="ARBA00023277"/>
    </source>
</evidence>
<dbReference type="InterPro" id="IPR031475">
    <property type="entry name" value="NBD_C"/>
</dbReference>
<feature type="domain" description="Four-carbon acid sugar kinase nucleotide binding" evidence="8">
    <location>
        <begin position="292"/>
        <end position="367"/>
    </location>
</feature>
<dbReference type="InterPro" id="IPR042213">
    <property type="entry name" value="NBD_C_sf"/>
</dbReference>
<dbReference type="InterPro" id="IPR010737">
    <property type="entry name" value="4-carb_acid_sugar_kinase_N"/>
</dbReference>
<feature type="domain" description="Four-carbon acid sugar kinase N-terminal" evidence="7">
    <location>
        <begin position="10"/>
        <end position="214"/>
    </location>
</feature>
<dbReference type="EMBL" id="LPUX01000064">
    <property type="protein sequence ID" value="OAP36880.1"/>
    <property type="molecule type" value="Genomic_DNA"/>
</dbReference>
<dbReference type="InterPro" id="IPR037051">
    <property type="entry name" value="4-carb_acid_sugar_kinase_N_sf"/>
</dbReference>
<dbReference type="GO" id="GO:0016301">
    <property type="term" value="F:kinase activity"/>
    <property type="evidence" value="ECO:0007669"/>
    <property type="project" value="UniProtKB-KW"/>
</dbReference>
<protein>
    <recommendedName>
        <fullName evidence="11">Hrp-dependent type III effector protein</fullName>
    </recommendedName>
</protein>
<proteinExistence type="inferred from homology"/>
<dbReference type="Pfam" id="PF17042">
    <property type="entry name" value="NBD_C"/>
    <property type="match status" value="1"/>
</dbReference>
<evidence type="ECO:0008006" key="11">
    <source>
        <dbReference type="Google" id="ProtNLM"/>
    </source>
</evidence>